<reference evidence="2" key="1">
    <citation type="journal article" date="2019" name="Int. J. Syst. Evol. Microbiol.">
        <title>The Global Catalogue of Microorganisms (GCM) 10K type strain sequencing project: providing services to taxonomists for standard genome sequencing and annotation.</title>
        <authorList>
            <consortium name="The Broad Institute Genomics Platform"/>
            <consortium name="The Broad Institute Genome Sequencing Center for Infectious Disease"/>
            <person name="Wu L."/>
            <person name="Ma J."/>
        </authorList>
    </citation>
    <scope>NUCLEOTIDE SEQUENCE [LARGE SCALE GENOMIC DNA]</scope>
    <source>
        <strain evidence="2">CGMCC 1.16855</strain>
    </source>
</reference>
<proteinExistence type="predicted"/>
<dbReference type="InterPro" id="IPR025961">
    <property type="entry name" value="Metal_resist"/>
</dbReference>
<accession>A0ABV7BRG5</accession>
<keyword evidence="2" id="KW-1185">Reference proteome</keyword>
<evidence type="ECO:0000313" key="2">
    <source>
        <dbReference type="Proteomes" id="UP001595420"/>
    </source>
</evidence>
<dbReference type="Proteomes" id="UP001595420">
    <property type="component" value="Unassembled WGS sequence"/>
</dbReference>
<sequence>MTGLSRLRLALLASLGLNLFAGGYLAAQAWRQAAPVEVAGLALELSDRPLRRLMDALPEADASQLRQAFVPRRQAVLARFQAQRDALAAVRRELLRDLVDPAALASAIAVVQQGRADLAAELAALLQEVAPRMSPEGRRVLAEFRLAR</sequence>
<dbReference type="EMBL" id="JBHRSB010000002">
    <property type="protein sequence ID" value="MFC3000307.1"/>
    <property type="molecule type" value="Genomic_DNA"/>
</dbReference>
<evidence type="ECO:0000313" key="1">
    <source>
        <dbReference type="EMBL" id="MFC3000307.1"/>
    </source>
</evidence>
<name>A0ABV7BRG5_9PROT</name>
<dbReference type="RefSeq" id="WP_216836344.1">
    <property type="nucleotide sequence ID" value="NZ_JAFNJS010000002.1"/>
</dbReference>
<gene>
    <name evidence="1" type="ORF">ACFOD3_10410</name>
</gene>
<dbReference type="Pfam" id="PF13801">
    <property type="entry name" value="Metal_resist"/>
    <property type="match status" value="1"/>
</dbReference>
<organism evidence="1 2">
    <name type="scientific">Falsiroseomonas tokyonensis</name>
    <dbReference type="NCBI Taxonomy" id="430521"/>
    <lineage>
        <taxon>Bacteria</taxon>
        <taxon>Pseudomonadati</taxon>
        <taxon>Pseudomonadota</taxon>
        <taxon>Alphaproteobacteria</taxon>
        <taxon>Acetobacterales</taxon>
        <taxon>Roseomonadaceae</taxon>
        <taxon>Falsiroseomonas</taxon>
    </lineage>
</organism>
<comment type="caution">
    <text evidence="1">The sequence shown here is derived from an EMBL/GenBank/DDBJ whole genome shotgun (WGS) entry which is preliminary data.</text>
</comment>
<protein>
    <submittedName>
        <fullName evidence="1">Periplasmic heavy metal sensor</fullName>
    </submittedName>
</protein>